<dbReference type="EMBL" id="JAVRRF010000004">
    <property type="protein sequence ID" value="KAK5066297.1"/>
    <property type="molecule type" value="Genomic_DNA"/>
</dbReference>
<dbReference type="PROSITE" id="PS00383">
    <property type="entry name" value="TYR_PHOSPHATASE_1"/>
    <property type="match status" value="1"/>
</dbReference>
<accession>A0ABR0JKA9</accession>
<dbReference type="InterPro" id="IPR000340">
    <property type="entry name" value="Dual-sp_phosphatase_cat-dom"/>
</dbReference>
<dbReference type="InterPro" id="IPR000387">
    <property type="entry name" value="Tyr_Pase_dom"/>
</dbReference>
<sequence length="245" mass="27092">MERLKSSTLDPIKAVPGLFISDRFAASSVPNLQSHNIRRVLSLLQPHEALKPKVFAGNANEADGSEGPFQIEFRTIEIDDDPTVDIVQHLSAACDWIQEGLGTLSKDNAEPSPGVLVHCRQGISRSGAIVVAYLMRNFQISYSAALSLARESRPIICPNQGFGTQLRAWEHCKYDIYLDVEDEAGSNRTKEKKEKPPYKAWKAQRDDLLAGGEEDTNKVRFSSLASAAATLGKRRLENLEKQTAK</sequence>
<dbReference type="Proteomes" id="UP001345691">
    <property type="component" value="Unassembled WGS sequence"/>
</dbReference>
<dbReference type="Pfam" id="PF00782">
    <property type="entry name" value="DSPc"/>
    <property type="match status" value="1"/>
</dbReference>
<gene>
    <name evidence="5" type="ORF">LTR69_002816</name>
</gene>
<evidence type="ECO:0000256" key="1">
    <source>
        <dbReference type="ARBA" id="ARBA00022801"/>
    </source>
</evidence>
<organism evidence="5 6">
    <name type="scientific">Exophiala sideris</name>
    <dbReference type="NCBI Taxonomy" id="1016849"/>
    <lineage>
        <taxon>Eukaryota</taxon>
        <taxon>Fungi</taxon>
        <taxon>Dikarya</taxon>
        <taxon>Ascomycota</taxon>
        <taxon>Pezizomycotina</taxon>
        <taxon>Eurotiomycetes</taxon>
        <taxon>Chaetothyriomycetidae</taxon>
        <taxon>Chaetothyriales</taxon>
        <taxon>Herpotrichiellaceae</taxon>
        <taxon>Exophiala</taxon>
    </lineage>
</organism>
<evidence type="ECO:0000259" key="4">
    <source>
        <dbReference type="PROSITE" id="PS50056"/>
    </source>
</evidence>
<dbReference type="PANTHER" id="PTHR46377">
    <property type="entry name" value="DUAL SPECIFICITY PROTEIN PHOSPHATASE 19"/>
    <property type="match status" value="1"/>
</dbReference>
<keyword evidence="2" id="KW-0904">Protein phosphatase</keyword>
<protein>
    <recommendedName>
        <fullName evidence="7">Protein-tyrosine-phosphatase</fullName>
    </recommendedName>
</protein>
<evidence type="ECO:0000256" key="2">
    <source>
        <dbReference type="ARBA" id="ARBA00022912"/>
    </source>
</evidence>
<dbReference type="SUPFAM" id="SSF52799">
    <property type="entry name" value="(Phosphotyrosine protein) phosphatases II"/>
    <property type="match status" value="1"/>
</dbReference>
<dbReference type="PROSITE" id="PS50056">
    <property type="entry name" value="TYR_PHOSPHATASE_2"/>
    <property type="match status" value="1"/>
</dbReference>
<dbReference type="PROSITE" id="PS50054">
    <property type="entry name" value="TYR_PHOSPHATASE_DUAL"/>
    <property type="match status" value="1"/>
</dbReference>
<feature type="domain" description="Tyrosine specific protein phosphatases" evidence="4">
    <location>
        <begin position="81"/>
        <end position="154"/>
    </location>
</feature>
<comment type="caution">
    <text evidence="5">The sequence shown here is derived from an EMBL/GenBank/DDBJ whole genome shotgun (WGS) entry which is preliminary data.</text>
</comment>
<evidence type="ECO:0000313" key="6">
    <source>
        <dbReference type="Proteomes" id="UP001345691"/>
    </source>
</evidence>
<evidence type="ECO:0008006" key="7">
    <source>
        <dbReference type="Google" id="ProtNLM"/>
    </source>
</evidence>
<feature type="domain" description="Tyrosine-protein phosphatase" evidence="3">
    <location>
        <begin position="10"/>
        <end position="175"/>
    </location>
</feature>
<dbReference type="CDD" id="cd14498">
    <property type="entry name" value="DSP"/>
    <property type="match status" value="1"/>
</dbReference>
<dbReference type="Gene3D" id="3.90.190.10">
    <property type="entry name" value="Protein tyrosine phosphatase superfamily"/>
    <property type="match status" value="1"/>
</dbReference>
<dbReference type="InterPro" id="IPR020422">
    <property type="entry name" value="TYR_PHOSPHATASE_DUAL_dom"/>
</dbReference>
<dbReference type="SMART" id="SM00195">
    <property type="entry name" value="DSPc"/>
    <property type="match status" value="1"/>
</dbReference>
<keyword evidence="6" id="KW-1185">Reference proteome</keyword>
<dbReference type="PANTHER" id="PTHR46377:SF1">
    <property type="entry name" value="DUAL SPECIFICITY PROTEIN PHOSPHATASE 19"/>
    <property type="match status" value="1"/>
</dbReference>
<reference evidence="5 6" key="1">
    <citation type="submission" date="2023-08" db="EMBL/GenBank/DDBJ databases">
        <title>Black Yeasts Isolated from many extreme environments.</title>
        <authorList>
            <person name="Coleine C."/>
            <person name="Stajich J.E."/>
            <person name="Selbmann L."/>
        </authorList>
    </citation>
    <scope>NUCLEOTIDE SEQUENCE [LARGE SCALE GENOMIC DNA]</scope>
    <source>
        <strain evidence="5 6">CCFEE 6328</strain>
    </source>
</reference>
<keyword evidence="1" id="KW-0378">Hydrolase</keyword>
<name>A0ABR0JKA9_9EURO</name>
<evidence type="ECO:0000259" key="3">
    <source>
        <dbReference type="PROSITE" id="PS50054"/>
    </source>
</evidence>
<dbReference type="InterPro" id="IPR029021">
    <property type="entry name" value="Prot-tyrosine_phosphatase-like"/>
</dbReference>
<evidence type="ECO:0000313" key="5">
    <source>
        <dbReference type="EMBL" id="KAK5066297.1"/>
    </source>
</evidence>
<proteinExistence type="predicted"/>
<dbReference type="InterPro" id="IPR016130">
    <property type="entry name" value="Tyr_Pase_AS"/>
</dbReference>